<dbReference type="STRING" id="1798404.A3B92_04240"/>
<evidence type="ECO:0000313" key="3">
    <source>
        <dbReference type="Proteomes" id="UP000177960"/>
    </source>
</evidence>
<proteinExistence type="predicted"/>
<comment type="caution">
    <text evidence="2">The sequence shown here is derived from an EMBL/GenBank/DDBJ whole genome shotgun (WGS) entry which is preliminary data.</text>
</comment>
<keyword evidence="1" id="KW-0812">Transmembrane</keyword>
<dbReference type="Proteomes" id="UP000177960">
    <property type="component" value="Unassembled WGS sequence"/>
</dbReference>
<evidence type="ECO:0000256" key="1">
    <source>
        <dbReference type="SAM" id="Phobius"/>
    </source>
</evidence>
<feature type="transmembrane region" description="Helical" evidence="1">
    <location>
        <begin position="6"/>
        <end position="24"/>
    </location>
</feature>
<evidence type="ECO:0000313" key="2">
    <source>
        <dbReference type="EMBL" id="OGY64011.1"/>
    </source>
</evidence>
<dbReference type="AlphaFoldDB" id="A0A1G1ZHK7"/>
<reference evidence="2 3" key="1">
    <citation type="journal article" date="2016" name="Nat. Commun.">
        <title>Thousands of microbial genomes shed light on interconnected biogeochemical processes in an aquifer system.</title>
        <authorList>
            <person name="Anantharaman K."/>
            <person name="Brown C.T."/>
            <person name="Hug L.A."/>
            <person name="Sharon I."/>
            <person name="Castelle C.J."/>
            <person name="Probst A.J."/>
            <person name="Thomas B.C."/>
            <person name="Singh A."/>
            <person name="Wilkins M.J."/>
            <person name="Karaoz U."/>
            <person name="Brodie E.L."/>
            <person name="Williams K.H."/>
            <person name="Hubbard S.S."/>
            <person name="Banfield J.F."/>
        </authorList>
    </citation>
    <scope>NUCLEOTIDE SEQUENCE [LARGE SCALE GENOMIC DNA]</scope>
</reference>
<name>A0A1G1ZHK7_9BACT</name>
<sequence length="270" mass="29486">MALIKTTIATAIISLGIAGGFYILKNYNADLPTPLQNQTTAINKNSSDVLNNPIAGQTSLPTANAPIQSAGLSENLTDLLLEELGKTIVQKNPGGPETVGGLKQITAPNPETITQELLAQAAQKFNPESLKPTIKDSDLKIIKNNSEENITNYLLSLKKILSDSARDLPKNLYNNSDELSLLTIQQLRNTYGGAILKIYNISVPEKALDIHKEEIALLSTKKNIFEKILAYETDPLTAIIAVNELKNTDAEFQKLSNRVAKFIKNYNLSI</sequence>
<keyword evidence="1" id="KW-1133">Transmembrane helix</keyword>
<protein>
    <submittedName>
        <fullName evidence="2">Uncharacterized protein</fullName>
    </submittedName>
</protein>
<keyword evidence="1" id="KW-0472">Membrane</keyword>
<organism evidence="2 3">
    <name type="scientific">Candidatus Harrisonbacteria bacterium RIFCSPHIGHO2_02_FULL_42_16</name>
    <dbReference type="NCBI Taxonomy" id="1798404"/>
    <lineage>
        <taxon>Bacteria</taxon>
        <taxon>Candidatus Harrisoniibacteriota</taxon>
    </lineage>
</organism>
<dbReference type="EMBL" id="MHJG01000011">
    <property type="protein sequence ID" value="OGY64011.1"/>
    <property type="molecule type" value="Genomic_DNA"/>
</dbReference>
<gene>
    <name evidence="2" type="ORF">A3B92_04240</name>
</gene>
<accession>A0A1G1ZHK7</accession>